<dbReference type="Gene3D" id="3.40.50.200">
    <property type="entry name" value="Peptidase S8/S53 domain"/>
    <property type="match status" value="1"/>
</dbReference>
<dbReference type="GO" id="GO:0004252">
    <property type="term" value="F:serine-type endopeptidase activity"/>
    <property type="evidence" value="ECO:0007669"/>
    <property type="project" value="InterPro"/>
</dbReference>
<protein>
    <submittedName>
        <fullName evidence="2">S8 family serine peptidase</fullName>
    </submittedName>
</protein>
<dbReference type="InterPro" id="IPR011989">
    <property type="entry name" value="ARM-like"/>
</dbReference>
<dbReference type="SUPFAM" id="SSF48371">
    <property type="entry name" value="ARM repeat"/>
    <property type="match status" value="1"/>
</dbReference>
<evidence type="ECO:0000313" key="2">
    <source>
        <dbReference type="EMBL" id="XBH04255.1"/>
    </source>
</evidence>
<dbReference type="InterPro" id="IPR000209">
    <property type="entry name" value="Peptidase_S8/S53_dom"/>
</dbReference>
<proteinExistence type="predicted"/>
<gene>
    <name evidence="2" type="ORF">V5E97_39075</name>
</gene>
<sequence>MPDPVWKRLGLAEPPTLESGRGVGVVILDDAELHPALRHLGNRLKHVTVDTCGNVTLVEPLSREKIRELDRVDDSHGVPSLLQMAAAPFQVRDASYIGLAPGATYFVVPYDGRDEWRMNRALEWVVENRAHWNIRVILNAGWQIASPTDPRWDGLIKNTREYPVPRALKRASEAGILVVAANGNTTTINLLPPADYLAVGAYHDSGRADPKFHRENLDEPWGRNADGHLRPDLLAPKYHVPNHVDSHGELGDFGGTSSGSAQVAGLCALLFARFPKADAPTMKHALIRYGDRLPGSKRAGVRVNAARAIQALNDQAVSPPWPLVPPVVTVTDPNVSLDSKDAVERALAISALAENPARFRPIGNGSEGKELRQVFWRFLTDDSPMVRKAACSALRGPESKKERTRLWEVMQTELDMGVRGNLALLLLSGAGEDRLDDWIPLATDPNWTSRWCLVKMLKVHHPDAPHLEHALIPEDIETLAKPILDWYAEKLRSR</sequence>
<dbReference type="InterPro" id="IPR016024">
    <property type="entry name" value="ARM-type_fold"/>
</dbReference>
<dbReference type="EMBL" id="CP155447">
    <property type="protein sequence ID" value="XBH04255.1"/>
    <property type="molecule type" value="Genomic_DNA"/>
</dbReference>
<dbReference type="AlphaFoldDB" id="A0AAU7CGB0"/>
<organism evidence="2">
    <name type="scientific">Singulisphaera sp. Ch08</name>
    <dbReference type="NCBI Taxonomy" id="3120278"/>
    <lineage>
        <taxon>Bacteria</taxon>
        <taxon>Pseudomonadati</taxon>
        <taxon>Planctomycetota</taxon>
        <taxon>Planctomycetia</taxon>
        <taxon>Isosphaerales</taxon>
        <taxon>Isosphaeraceae</taxon>
        <taxon>Singulisphaera</taxon>
    </lineage>
</organism>
<dbReference type="Gene3D" id="1.25.10.10">
    <property type="entry name" value="Leucine-rich Repeat Variant"/>
    <property type="match status" value="1"/>
</dbReference>
<evidence type="ECO:0000259" key="1">
    <source>
        <dbReference type="Pfam" id="PF00082"/>
    </source>
</evidence>
<reference evidence="2" key="1">
    <citation type="submission" date="2024-05" db="EMBL/GenBank/DDBJ databases">
        <title>Planctomycetes of the genus Singulisphaera possess chitinolytic capabilities.</title>
        <authorList>
            <person name="Ivanova A."/>
        </authorList>
    </citation>
    <scope>NUCLEOTIDE SEQUENCE</scope>
    <source>
        <strain evidence="2">Ch08T</strain>
    </source>
</reference>
<accession>A0AAU7CGB0</accession>
<name>A0AAU7CGB0_9BACT</name>
<feature type="domain" description="Peptidase S8/S53" evidence="1">
    <location>
        <begin position="150"/>
        <end position="288"/>
    </location>
</feature>
<dbReference type="GO" id="GO:0006508">
    <property type="term" value="P:proteolysis"/>
    <property type="evidence" value="ECO:0007669"/>
    <property type="project" value="InterPro"/>
</dbReference>
<dbReference type="InterPro" id="IPR036852">
    <property type="entry name" value="Peptidase_S8/S53_dom_sf"/>
</dbReference>
<dbReference type="SUPFAM" id="SSF52743">
    <property type="entry name" value="Subtilisin-like"/>
    <property type="match status" value="1"/>
</dbReference>
<dbReference type="RefSeq" id="WP_406697006.1">
    <property type="nucleotide sequence ID" value="NZ_CP155447.1"/>
</dbReference>
<dbReference type="Pfam" id="PF00082">
    <property type="entry name" value="Peptidase_S8"/>
    <property type="match status" value="1"/>
</dbReference>